<name>A0A7J6NEJ1_PEROL</name>
<evidence type="ECO:0000313" key="1">
    <source>
        <dbReference type="EMBL" id="KAF4682266.1"/>
    </source>
</evidence>
<proteinExistence type="predicted"/>
<dbReference type="EMBL" id="JABANP010000446">
    <property type="protein sequence ID" value="KAF4682266.1"/>
    <property type="molecule type" value="Genomic_DNA"/>
</dbReference>
<dbReference type="AlphaFoldDB" id="A0A7J6NEJ1"/>
<sequence length="280" mass="32441">MRLLIAVTTTFTGATVFYRPPALPLGYYEMVEGSQEIPSLDGLSMRYVATQHGARADLRFKHEDGREFALDRCALQKLPSRTNDDETRRELSRKRYVVQKIASARTLLVGRYVKVEGPNYDYKELINMDIEVTGRDAGRQTANITFYHKEKGRFTVNNMALKYHIPYEVYGANHVNDEHAYVKVFKDCYATKRHFEVWPVLTATFFHVNMAFDQSLKELSEHSTMICVESKDTISFMYRTGTKEERKIMLVHELVDLDLLAHTAGLEDYLKTWTEEEVIT</sequence>
<accession>A0A7J6NEJ1</accession>
<evidence type="ECO:0000313" key="2">
    <source>
        <dbReference type="Proteomes" id="UP000541610"/>
    </source>
</evidence>
<protein>
    <submittedName>
        <fullName evidence="1">Uncharacterized protein</fullName>
    </submittedName>
</protein>
<organism evidence="1 2">
    <name type="scientific">Perkinsus olseni</name>
    <name type="common">Perkinsus atlanticus</name>
    <dbReference type="NCBI Taxonomy" id="32597"/>
    <lineage>
        <taxon>Eukaryota</taxon>
        <taxon>Sar</taxon>
        <taxon>Alveolata</taxon>
        <taxon>Perkinsozoa</taxon>
        <taxon>Perkinsea</taxon>
        <taxon>Perkinsida</taxon>
        <taxon>Perkinsidae</taxon>
        <taxon>Perkinsus</taxon>
    </lineage>
</organism>
<dbReference type="Proteomes" id="UP000541610">
    <property type="component" value="Unassembled WGS sequence"/>
</dbReference>
<reference evidence="1 2" key="1">
    <citation type="submission" date="2020-04" db="EMBL/GenBank/DDBJ databases">
        <title>Perkinsus olseni comparative genomics.</title>
        <authorList>
            <person name="Bogema D.R."/>
        </authorList>
    </citation>
    <scope>NUCLEOTIDE SEQUENCE [LARGE SCALE GENOMIC DNA]</scope>
    <source>
        <strain evidence="1">00978-12</strain>
    </source>
</reference>
<comment type="caution">
    <text evidence="1">The sequence shown here is derived from an EMBL/GenBank/DDBJ whole genome shotgun (WGS) entry which is preliminary data.</text>
</comment>
<gene>
    <name evidence="1" type="ORF">FOZ60_010801</name>
</gene>